<organism evidence="2 3">
    <name type="scientific">Cytobacillus praedii</name>
    <dbReference type="NCBI Taxonomy" id="1742358"/>
    <lineage>
        <taxon>Bacteria</taxon>
        <taxon>Bacillati</taxon>
        <taxon>Bacillota</taxon>
        <taxon>Bacilli</taxon>
        <taxon>Bacillales</taxon>
        <taxon>Bacillaceae</taxon>
        <taxon>Cytobacillus</taxon>
    </lineage>
</organism>
<evidence type="ECO:0000256" key="1">
    <source>
        <dbReference type="SAM" id="Coils"/>
    </source>
</evidence>
<feature type="coiled-coil region" evidence="1">
    <location>
        <begin position="32"/>
        <end position="66"/>
    </location>
</feature>
<dbReference type="PROSITE" id="PS51257">
    <property type="entry name" value="PROKAR_LIPOPROTEIN"/>
    <property type="match status" value="1"/>
</dbReference>
<gene>
    <name evidence="2" type="ORF">E0Y62_11845</name>
</gene>
<evidence type="ECO:0000313" key="2">
    <source>
        <dbReference type="EMBL" id="TCJ04126.1"/>
    </source>
</evidence>
<name>A0A4R1B0Z6_9BACI</name>
<sequence length="335" mass="37986">MKKLLPGIACLIISGTLAGCSTQATGGEGNELGELKRQIEQLSIENSALQLKIEEQRKEMEQTNSNDGAVYSAKDIEEYPQTLYKKIDLDIDMDEIDEIIELYVNAEKMETGGFAWDDGQTWLLVVKDGDKSYPLYNNYVQLGSIDFSMATFDGIPGIIMIETMHADKSVHKFSYDQEVKGFVKETLYKKENMFDQYNQPASFALFTDAYKRMKEAFVNKAIEALEAGDRNSQDIHDRAMVFEPILVDLRDAQRLFETAGELNPALSVSIDSALNMLNQMVINPPTADQFDQLRSIHEVFNVGEEEQLIIEEKNQIHPDIINKFQMLDSIFNGNY</sequence>
<dbReference type="OrthoDB" id="2067411at2"/>
<dbReference type="Proteomes" id="UP000293846">
    <property type="component" value="Unassembled WGS sequence"/>
</dbReference>
<dbReference type="AlphaFoldDB" id="A0A4R1B0Z6"/>
<keyword evidence="3" id="KW-1185">Reference proteome</keyword>
<dbReference type="RefSeq" id="WP_131236948.1">
    <property type="nucleotide sequence ID" value="NZ_SJTH01000011.1"/>
</dbReference>
<dbReference type="EMBL" id="SJTH01000011">
    <property type="protein sequence ID" value="TCJ04126.1"/>
    <property type="molecule type" value="Genomic_DNA"/>
</dbReference>
<dbReference type="STRING" id="1742358.GCA_001439605_03259"/>
<keyword evidence="1" id="KW-0175">Coiled coil</keyword>
<reference evidence="2 3" key="1">
    <citation type="submission" date="2019-03" db="EMBL/GenBank/DDBJ databases">
        <authorList>
            <person name="Jensen L."/>
            <person name="Storgaard J."/>
            <person name="Sulaj E."/>
            <person name="Schramm A."/>
            <person name="Marshall I.P.G."/>
        </authorList>
    </citation>
    <scope>NUCLEOTIDE SEQUENCE [LARGE SCALE GENOMIC DNA]</scope>
    <source>
        <strain evidence="2 3">2017H2G3</strain>
    </source>
</reference>
<evidence type="ECO:0008006" key="4">
    <source>
        <dbReference type="Google" id="ProtNLM"/>
    </source>
</evidence>
<evidence type="ECO:0000313" key="3">
    <source>
        <dbReference type="Proteomes" id="UP000293846"/>
    </source>
</evidence>
<comment type="caution">
    <text evidence="2">The sequence shown here is derived from an EMBL/GenBank/DDBJ whole genome shotgun (WGS) entry which is preliminary data.</text>
</comment>
<accession>A0A4R1B0Z6</accession>
<protein>
    <recommendedName>
        <fullName evidence="4">Lipoprotein</fullName>
    </recommendedName>
</protein>
<proteinExistence type="predicted"/>